<dbReference type="GO" id="GO:0016987">
    <property type="term" value="F:sigma factor activity"/>
    <property type="evidence" value="ECO:0007669"/>
    <property type="project" value="UniProtKB-KW"/>
</dbReference>
<reference evidence="9" key="1">
    <citation type="submission" date="2012-02" db="EMBL/GenBank/DDBJ databases">
        <title>Complete sequence of chromosome 2 of Prevotella dentalis DSM 3688.</title>
        <authorList>
            <consortium name="US DOE Joint Genome Institute (JGI-PGF)"/>
            <person name="Lucas S."/>
            <person name="Copeland A."/>
            <person name="Lapidus A."/>
            <person name="Glavina del Rio T."/>
            <person name="Dalin E."/>
            <person name="Tice H."/>
            <person name="Bruce D."/>
            <person name="Goodwin L."/>
            <person name="Pitluck S."/>
            <person name="Peters L."/>
            <person name="Mikhailova N."/>
            <person name="Chertkov O."/>
            <person name="Kyrpides N."/>
            <person name="Mavromatis K."/>
            <person name="Ivanova N."/>
            <person name="Brettin T."/>
            <person name="Detter J.C."/>
            <person name="Han C."/>
            <person name="Larimer F."/>
            <person name="Land M."/>
            <person name="Hauser L."/>
            <person name="Markowitz V."/>
            <person name="Cheng J.-F."/>
            <person name="Hugenholtz P."/>
            <person name="Woyke T."/>
            <person name="Wu D."/>
            <person name="Gronow S."/>
            <person name="Wellnitz S."/>
            <person name="Brambilla E."/>
            <person name="Klenk H.-P."/>
            <person name="Eisen J.A."/>
        </authorList>
    </citation>
    <scope>NUCLEOTIDE SEQUENCE</scope>
    <source>
        <strain evidence="9">DSM 3688</strain>
    </source>
</reference>
<keyword evidence="5 6" id="KW-0804">Transcription</keyword>
<dbReference type="PANTHER" id="PTHR43133">
    <property type="entry name" value="RNA POLYMERASE ECF-TYPE SIGMA FACTO"/>
    <property type="match status" value="1"/>
</dbReference>
<keyword evidence="3 6" id="KW-0731">Sigma factor</keyword>
<proteinExistence type="inferred from homology"/>
<dbReference type="InterPro" id="IPR039425">
    <property type="entry name" value="RNA_pol_sigma-70-like"/>
</dbReference>
<dbReference type="Proteomes" id="UP000010862">
    <property type="component" value="Chromosome 2"/>
</dbReference>
<dbReference type="PATRIC" id="fig|908937.9.peg.1645"/>
<feature type="domain" description="RNA polymerase sigma factor 70 region 4 type 2" evidence="8">
    <location>
        <begin position="131"/>
        <end position="183"/>
    </location>
</feature>
<evidence type="ECO:0000313" key="10">
    <source>
        <dbReference type="Proteomes" id="UP000010862"/>
    </source>
</evidence>
<dbReference type="InterPro" id="IPR013249">
    <property type="entry name" value="RNA_pol_sigma70_r4_t2"/>
</dbReference>
<dbReference type="Pfam" id="PF04542">
    <property type="entry name" value="Sigma70_r2"/>
    <property type="match status" value="1"/>
</dbReference>
<comment type="similarity">
    <text evidence="1 6">Belongs to the sigma-70 factor family. ECF subfamily.</text>
</comment>
<name>L0JE75_PREDD</name>
<dbReference type="HOGENOM" id="CLU_047691_3_0_10"/>
<organism evidence="9 10">
    <name type="scientific">Prevotella dentalis (strain ATCC 49559 / DSM 3688 / JCM 13448 / NCTC 12043 / ES 2772)</name>
    <name type="common">Mitsuokella dentalis</name>
    <dbReference type="NCBI Taxonomy" id="908937"/>
    <lineage>
        <taxon>Bacteria</taxon>
        <taxon>Pseudomonadati</taxon>
        <taxon>Bacteroidota</taxon>
        <taxon>Bacteroidia</taxon>
        <taxon>Bacteroidales</taxon>
        <taxon>Prevotellaceae</taxon>
        <taxon>Prevotella</taxon>
    </lineage>
</organism>
<dbReference type="InterPro" id="IPR000838">
    <property type="entry name" value="RNA_pol_sigma70_ECF_CS"/>
</dbReference>
<evidence type="ECO:0000256" key="3">
    <source>
        <dbReference type="ARBA" id="ARBA00023082"/>
    </source>
</evidence>
<sequence length="193" mass="21777">MPWRGSAGHSQDNEIVDRIEDIGLVTQVAVFHNRRAFDKLTREYQSPVRRFFLGQTLGDTQLSDDLAQDTFVKAYTHIGQFRGQSSFLTWLFRIAYNVFYDYTRGLRPTSDLDTPAVTGRSGGSGDGSLRMDLYDALQLLNDNERSCVTLQLMEGQPIEKISEITGMPQNTVKSHLSRGKKKMATFLRANGYG</sequence>
<dbReference type="PROSITE" id="PS01063">
    <property type="entry name" value="SIGMA70_ECF"/>
    <property type="match status" value="1"/>
</dbReference>
<dbReference type="GO" id="GO:0006352">
    <property type="term" value="P:DNA-templated transcription initiation"/>
    <property type="evidence" value="ECO:0007669"/>
    <property type="project" value="InterPro"/>
</dbReference>
<dbReference type="SUPFAM" id="SSF88659">
    <property type="entry name" value="Sigma3 and sigma4 domains of RNA polymerase sigma factors"/>
    <property type="match status" value="1"/>
</dbReference>
<dbReference type="NCBIfam" id="TIGR02937">
    <property type="entry name" value="sigma70-ECF"/>
    <property type="match status" value="1"/>
</dbReference>
<keyword evidence="2 6" id="KW-0805">Transcription regulation</keyword>
<feature type="domain" description="RNA polymerase sigma-70 region 2" evidence="7">
    <location>
        <begin position="42"/>
        <end position="106"/>
    </location>
</feature>
<evidence type="ECO:0000256" key="1">
    <source>
        <dbReference type="ARBA" id="ARBA00010641"/>
    </source>
</evidence>
<dbReference type="Gene3D" id="1.10.1740.10">
    <property type="match status" value="1"/>
</dbReference>
<dbReference type="InterPro" id="IPR036388">
    <property type="entry name" value="WH-like_DNA-bd_sf"/>
</dbReference>
<dbReference type="KEGG" id="pdt:Prede_1563"/>
<dbReference type="Pfam" id="PF08281">
    <property type="entry name" value="Sigma70_r4_2"/>
    <property type="match status" value="1"/>
</dbReference>
<gene>
    <name evidence="9" type="ordered locus">Prede_1563</name>
</gene>
<dbReference type="InterPro" id="IPR014284">
    <property type="entry name" value="RNA_pol_sigma-70_dom"/>
</dbReference>
<accession>L0JE75</accession>
<keyword evidence="4 6" id="KW-0238">DNA-binding</keyword>
<evidence type="ECO:0000256" key="5">
    <source>
        <dbReference type="ARBA" id="ARBA00023163"/>
    </source>
</evidence>
<evidence type="ECO:0000259" key="7">
    <source>
        <dbReference type="Pfam" id="PF04542"/>
    </source>
</evidence>
<dbReference type="InterPro" id="IPR007627">
    <property type="entry name" value="RNA_pol_sigma70_r2"/>
</dbReference>
<dbReference type="CDD" id="cd06171">
    <property type="entry name" value="Sigma70_r4"/>
    <property type="match status" value="1"/>
</dbReference>
<evidence type="ECO:0000256" key="2">
    <source>
        <dbReference type="ARBA" id="ARBA00023015"/>
    </source>
</evidence>
<evidence type="ECO:0000313" key="9">
    <source>
        <dbReference type="EMBL" id="AGB28872.1"/>
    </source>
</evidence>
<dbReference type="InterPro" id="IPR013325">
    <property type="entry name" value="RNA_pol_sigma_r2"/>
</dbReference>
<evidence type="ECO:0000259" key="8">
    <source>
        <dbReference type="Pfam" id="PF08281"/>
    </source>
</evidence>
<dbReference type="GO" id="GO:0003677">
    <property type="term" value="F:DNA binding"/>
    <property type="evidence" value="ECO:0007669"/>
    <property type="project" value="UniProtKB-KW"/>
</dbReference>
<dbReference type="SUPFAM" id="SSF88946">
    <property type="entry name" value="Sigma2 domain of RNA polymerase sigma factors"/>
    <property type="match status" value="1"/>
</dbReference>
<dbReference type="InterPro" id="IPR013324">
    <property type="entry name" value="RNA_pol_sigma_r3/r4-like"/>
</dbReference>
<keyword evidence="10" id="KW-1185">Reference proteome</keyword>
<dbReference type="AlphaFoldDB" id="L0JE75"/>
<dbReference type="EMBL" id="CP003369">
    <property type="protein sequence ID" value="AGB28872.1"/>
    <property type="molecule type" value="Genomic_DNA"/>
</dbReference>
<dbReference type="PANTHER" id="PTHR43133:SF51">
    <property type="entry name" value="RNA POLYMERASE SIGMA FACTOR"/>
    <property type="match status" value="1"/>
</dbReference>
<dbReference type="Gene3D" id="1.10.10.10">
    <property type="entry name" value="Winged helix-like DNA-binding domain superfamily/Winged helix DNA-binding domain"/>
    <property type="match status" value="1"/>
</dbReference>
<evidence type="ECO:0000256" key="4">
    <source>
        <dbReference type="ARBA" id="ARBA00023125"/>
    </source>
</evidence>
<protein>
    <recommendedName>
        <fullName evidence="6">RNA polymerase sigma factor</fullName>
    </recommendedName>
</protein>
<evidence type="ECO:0000256" key="6">
    <source>
        <dbReference type="RuleBase" id="RU000716"/>
    </source>
</evidence>